<dbReference type="EMBL" id="WNCR01000019">
    <property type="protein sequence ID" value="MTU31114.1"/>
    <property type="molecule type" value="Genomic_DNA"/>
</dbReference>
<evidence type="ECO:0000313" key="8">
    <source>
        <dbReference type="Proteomes" id="UP000437446"/>
    </source>
</evidence>
<evidence type="ECO:0000259" key="6">
    <source>
        <dbReference type="PROSITE" id="PS51352"/>
    </source>
</evidence>
<feature type="domain" description="Thioredoxin" evidence="6">
    <location>
        <begin position="250"/>
        <end position="386"/>
    </location>
</feature>
<gene>
    <name evidence="7" type="ORF">GMD66_18310</name>
</gene>
<keyword evidence="3" id="KW-1015">Disulfide bond</keyword>
<dbReference type="GO" id="GO:0017004">
    <property type="term" value="P:cytochrome complex assembly"/>
    <property type="evidence" value="ECO:0007669"/>
    <property type="project" value="UniProtKB-KW"/>
</dbReference>
<evidence type="ECO:0000256" key="2">
    <source>
        <dbReference type="ARBA" id="ARBA00022748"/>
    </source>
</evidence>
<dbReference type="PROSITE" id="PS51257">
    <property type="entry name" value="PROKAR_LIPOPROTEIN"/>
    <property type="match status" value="1"/>
</dbReference>
<dbReference type="Gene3D" id="3.40.30.10">
    <property type="entry name" value="Glutaredoxin"/>
    <property type="match status" value="1"/>
</dbReference>
<feature type="signal peptide" evidence="5">
    <location>
        <begin position="1"/>
        <end position="22"/>
    </location>
</feature>
<dbReference type="InterPro" id="IPR036249">
    <property type="entry name" value="Thioredoxin-like_sf"/>
</dbReference>
<evidence type="ECO:0000313" key="7">
    <source>
        <dbReference type="EMBL" id="MTU31114.1"/>
    </source>
</evidence>
<dbReference type="Pfam" id="PF00578">
    <property type="entry name" value="AhpC-TSA"/>
    <property type="match status" value="1"/>
</dbReference>
<dbReference type="InterPro" id="IPR000866">
    <property type="entry name" value="AhpC/TSA"/>
</dbReference>
<proteinExistence type="predicted"/>
<accession>A0A7K1HIS3</accession>
<dbReference type="PANTHER" id="PTHR42852">
    <property type="entry name" value="THIOL:DISULFIDE INTERCHANGE PROTEIN DSBE"/>
    <property type="match status" value="1"/>
</dbReference>
<protein>
    <submittedName>
        <fullName evidence="7">DUF4369 domain-containing protein</fullName>
    </submittedName>
</protein>
<dbReference type="InterPro" id="IPR050553">
    <property type="entry name" value="Thioredoxin_ResA/DsbE_sf"/>
</dbReference>
<name>A0A7K1HIS3_9BACT</name>
<evidence type="ECO:0000256" key="4">
    <source>
        <dbReference type="ARBA" id="ARBA00023284"/>
    </source>
</evidence>
<keyword evidence="4" id="KW-0676">Redox-active center</keyword>
<dbReference type="SUPFAM" id="SSF52833">
    <property type="entry name" value="Thioredoxin-like"/>
    <property type="match status" value="1"/>
</dbReference>
<dbReference type="CDD" id="cd02966">
    <property type="entry name" value="TlpA_like_family"/>
    <property type="match status" value="1"/>
</dbReference>
<dbReference type="PROSITE" id="PS51352">
    <property type="entry name" value="THIOREDOXIN_2"/>
    <property type="match status" value="1"/>
</dbReference>
<organism evidence="7 8">
    <name type="scientific">Parabacteroides merdae</name>
    <dbReference type="NCBI Taxonomy" id="46503"/>
    <lineage>
        <taxon>Bacteria</taxon>
        <taxon>Pseudomonadati</taxon>
        <taxon>Bacteroidota</taxon>
        <taxon>Bacteroidia</taxon>
        <taxon>Bacteroidales</taxon>
        <taxon>Tannerellaceae</taxon>
        <taxon>Parabacteroides</taxon>
    </lineage>
</organism>
<dbReference type="GO" id="GO:0016209">
    <property type="term" value="F:antioxidant activity"/>
    <property type="evidence" value="ECO:0007669"/>
    <property type="project" value="InterPro"/>
</dbReference>
<evidence type="ECO:0000256" key="5">
    <source>
        <dbReference type="SAM" id="SignalP"/>
    </source>
</evidence>
<dbReference type="GO" id="GO:0016491">
    <property type="term" value="F:oxidoreductase activity"/>
    <property type="evidence" value="ECO:0007669"/>
    <property type="project" value="InterPro"/>
</dbReference>
<evidence type="ECO:0000256" key="1">
    <source>
        <dbReference type="ARBA" id="ARBA00004196"/>
    </source>
</evidence>
<comment type="caution">
    <text evidence="7">The sequence shown here is derived from an EMBL/GenBank/DDBJ whole genome shotgun (WGS) entry which is preliminary data.</text>
</comment>
<sequence length="386" mass="43436">MMKQISTRLLTVLGLCMFFLSACNYSSDFTVKGVVAGADGQLMYLENVGISNVVTLDSIKLAPGGKFKFTEKRPEYPDFYRLRLNNQLINFAVDSTETISFVADAGTFATSYSVEGSENSKAIKAITLAQLDANQAISRLRKEYEDKMISDTTYRMKVLAAADAYKEVARKYIYSAPMSTAAYFALFQQIDGLLFFDLYDRKDVKAYGAVATSYNHTYPESPRSKHLYNLTLQSMKVLRAQRPVDYSNVETKEISFLDIELPDVRGEVVKLSTVAPGKVVLINFTAYQMEWSPALNMALGELYTKYHDQGLEIYQVSLDSDSHFWRNGASNLPWVTVHDPQSVYSQVAGLYNVKQLPALFILDRKGNLVKRVEDVKKLETDVKAVL</sequence>
<dbReference type="InterPro" id="IPR025380">
    <property type="entry name" value="DUF4369"/>
</dbReference>
<dbReference type="GO" id="GO:0030313">
    <property type="term" value="C:cell envelope"/>
    <property type="evidence" value="ECO:0007669"/>
    <property type="project" value="UniProtKB-SubCell"/>
</dbReference>
<keyword evidence="5" id="KW-0732">Signal</keyword>
<reference evidence="7 8" key="1">
    <citation type="journal article" date="2019" name="Nat. Med.">
        <title>A library of human gut bacterial isolates paired with longitudinal multiomics data enables mechanistic microbiome research.</title>
        <authorList>
            <person name="Poyet M."/>
            <person name="Groussin M."/>
            <person name="Gibbons S.M."/>
            <person name="Avila-Pacheco J."/>
            <person name="Jiang X."/>
            <person name="Kearney S.M."/>
            <person name="Perrotta A.R."/>
            <person name="Berdy B."/>
            <person name="Zhao S."/>
            <person name="Lieberman T.D."/>
            <person name="Swanson P.K."/>
            <person name="Smith M."/>
            <person name="Roesemann S."/>
            <person name="Alexander J.E."/>
            <person name="Rich S.A."/>
            <person name="Livny J."/>
            <person name="Vlamakis H."/>
            <person name="Clish C."/>
            <person name="Bullock K."/>
            <person name="Deik A."/>
            <person name="Scott J."/>
            <person name="Pierce K.A."/>
            <person name="Xavier R.J."/>
            <person name="Alm E.J."/>
        </authorList>
    </citation>
    <scope>NUCLEOTIDE SEQUENCE [LARGE SCALE GENOMIC DNA]</scope>
    <source>
        <strain evidence="7 8">BIOML-A25</strain>
    </source>
</reference>
<dbReference type="PANTHER" id="PTHR42852:SF6">
    <property type="entry name" value="THIOL:DISULFIDE INTERCHANGE PROTEIN DSBE"/>
    <property type="match status" value="1"/>
</dbReference>
<dbReference type="AlphaFoldDB" id="A0A7K1HIS3"/>
<dbReference type="Pfam" id="PF14289">
    <property type="entry name" value="DUF4369"/>
    <property type="match status" value="1"/>
</dbReference>
<keyword evidence="2" id="KW-0201">Cytochrome c-type biogenesis</keyword>
<feature type="chain" id="PRO_5029844780" evidence="5">
    <location>
        <begin position="23"/>
        <end position="386"/>
    </location>
</feature>
<comment type="subcellular location">
    <subcellularLocation>
        <location evidence="1">Cell envelope</location>
    </subcellularLocation>
</comment>
<dbReference type="InterPro" id="IPR013766">
    <property type="entry name" value="Thioredoxin_domain"/>
</dbReference>
<dbReference type="Proteomes" id="UP000437446">
    <property type="component" value="Unassembled WGS sequence"/>
</dbReference>
<evidence type="ECO:0000256" key="3">
    <source>
        <dbReference type="ARBA" id="ARBA00023157"/>
    </source>
</evidence>